<keyword evidence="7" id="KW-0449">Lipoprotein</keyword>
<evidence type="ECO:0000256" key="6">
    <source>
        <dbReference type="ARBA" id="ARBA00023136"/>
    </source>
</evidence>
<keyword evidence="5 9" id="KW-0732">Signal</keyword>
<dbReference type="Gene3D" id="2.30.180.10">
    <property type="entry name" value="FAS1 domain"/>
    <property type="match status" value="1"/>
</dbReference>
<name>A0ABR2LQ65_9ASPA</name>
<sequence>MAKRSLPHPLLFTAAAVTLASLCSPSKCHNITAILDNFPGYSMQNSLMSSTEVADEVNSRQSLTCLVLLNSAMSALATNHTPSSLKNALRLLVLLDYFDPQKLHDIDGGTAITTTLYQTTGEAIGQQGFVNITDYRGGRVAFRSAVPGSKFASFYTRSVRQIPYTISVLEISAPIVFDGLLDGSPVDANITAVLENAGCNTFASLISSTGMIKIFQAARAKGLTLFAPNDEAFKAKGAPDLNSLSSADLVALIQYHAVASYAPKDSLKTANRPIATMASGAAGNYEISVSSRGDDVRLLTGLDSSRIARTALDETPVCILIIDRVLLPMELFGNAPATAPESGSADFSTPPTEAPAPASADATSPTVAKVPAPVALSPPKTPVPAPAAESPENVADKEDDISVATVVKLSFSSEMIVAAAAAASWVLW</sequence>
<feature type="compositionally biased region" description="Low complexity" evidence="8">
    <location>
        <begin position="348"/>
        <end position="366"/>
    </location>
</feature>
<comment type="caution">
    <text evidence="11">The sequence shown here is derived from an EMBL/GenBank/DDBJ whole genome shotgun (WGS) entry which is preliminary data.</text>
</comment>
<feature type="region of interest" description="Disordered" evidence="8">
    <location>
        <begin position="338"/>
        <end position="396"/>
    </location>
</feature>
<dbReference type="PANTHER" id="PTHR32382">
    <property type="entry name" value="FASCICLIN-LIKE ARABINOGALACTAN PROTEIN"/>
    <property type="match status" value="1"/>
</dbReference>
<evidence type="ECO:0000313" key="11">
    <source>
        <dbReference type="EMBL" id="KAK8946149.1"/>
    </source>
</evidence>
<evidence type="ECO:0000256" key="8">
    <source>
        <dbReference type="SAM" id="MobiDB-lite"/>
    </source>
</evidence>
<evidence type="ECO:0000256" key="7">
    <source>
        <dbReference type="ARBA" id="ARBA00023288"/>
    </source>
</evidence>
<comment type="subcellular location">
    <subcellularLocation>
        <location evidence="1">Cell membrane</location>
        <topology evidence="1">Lipid-anchor</topology>
        <topology evidence="1">GPI-anchor</topology>
    </subcellularLocation>
</comment>
<dbReference type="Proteomes" id="UP001412067">
    <property type="component" value="Unassembled WGS sequence"/>
</dbReference>
<dbReference type="SMART" id="SM00554">
    <property type="entry name" value="FAS1"/>
    <property type="match status" value="1"/>
</dbReference>
<dbReference type="InterPro" id="IPR033254">
    <property type="entry name" value="Plant_FLA"/>
</dbReference>
<feature type="chain" id="PRO_5046893966" evidence="9">
    <location>
        <begin position="29"/>
        <end position="428"/>
    </location>
</feature>
<dbReference type="PROSITE" id="PS50213">
    <property type="entry name" value="FAS1"/>
    <property type="match status" value="1"/>
</dbReference>
<evidence type="ECO:0000256" key="4">
    <source>
        <dbReference type="ARBA" id="ARBA00022622"/>
    </source>
</evidence>
<dbReference type="InterPro" id="IPR000782">
    <property type="entry name" value="FAS1_domain"/>
</dbReference>
<proteinExistence type="inferred from homology"/>
<keyword evidence="3" id="KW-1003">Cell membrane</keyword>
<organism evidence="11 12">
    <name type="scientific">Platanthera guangdongensis</name>
    <dbReference type="NCBI Taxonomy" id="2320717"/>
    <lineage>
        <taxon>Eukaryota</taxon>
        <taxon>Viridiplantae</taxon>
        <taxon>Streptophyta</taxon>
        <taxon>Embryophyta</taxon>
        <taxon>Tracheophyta</taxon>
        <taxon>Spermatophyta</taxon>
        <taxon>Magnoliopsida</taxon>
        <taxon>Liliopsida</taxon>
        <taxon>Asparagales</taxon>
        <taxon>Orchidaceae</taxon>
        <taxon>Orchidoideae</taxon>
        <taxon>Orchideae</taxon>
        <taxon>Orchidinae</taxon>
        <taxon>Platanthera</taxon>
    </lineage>
</organism>
<comment type="similarity">
    <text evidence="2">Belongs to the fasciclin-like AGP family.</text>
</comment>
<evidence type="ECO:0000256" key="1">
    <source>
        <dbReference type="ARBA" id="ARBA00004609"/>
    </source>
</evidence>
<dbReference type="InterPro" id="IPR036378">
    <property type="entry name" value="FAS1_dom_sf"/>
</dbReference>
<feature type="domain" description="FAS1" evidence="10">
    <location>
        <begin position="186"/>
        <end position="326"/>
    </location>
</feature>
<accession>A0ABR2LQ65</accession>
<feature type="signal peptide" evidence="9">
    <location>
        <begin position="1"/>
        <end position="28"/>
    </location>
</feature>
<evidence type="ECO:0000256" key="9">
    <source>
        <dbReference type="SAM" id="SignalP"/>
    </source>
</evidence>
<evidence type="ECO:0000256" key="5">
    <source>
        <dbReference type="ARBA" id="ARBA00022729"/>
    </source>
</evidence>
<keyword evidence="4" id="KW-0336">GPI-anchor</keyword>
<keyword evidence="6" id="KW-0472">Membrane</keyword>
<dbReference type="EMBL" id="JBBWWR010000017">
    <property type="protein sequence ID" value="KAK8946149.1"/>
    <property type="molecule type" value="Genomic_DNA"/>
</dbReference>
<evidence type="ECO:0000259" key="10">
    <source>
        <dbReference type="PROSITE" id="PS50213"/>
    </source>
</evidence>
<reference evidence="11 12" key="1">
    <citation type="journal article" date="2022" name="Nat. Plants">
        <title>Genomes of leafy and leafless Platanthera orchids illuminate the evolution of mycoheterotrophy.</title>
        <authorList>
            <person name="Li M.H."/>
            <person name="Liu K.W."/>
            <person name="Li Z."/>
            <person name="Lu H.C."/>
            <person name="Ye Q.L."/>
            <person name="Zhang D."/>
            <person name="Wang J.Y."/>
            <person name="Li Y.F."/>
            <person name="Zhong Z.M."/>
            <person name="Liu X."/>
            <person name="Yu X."/>
            <person name="Liu D.K."/>
            <person name="Tu X.D."/>
            <person name="Liu B."/>
            <person name="Hao Y."/>
            <person name="Liao X.Y."/>
            <person name="Jiang Y.T."/>
            <person name="Sun W.H."/>
            <person name="Chen J."/>
            <person name="Chen Y.Q."/>
            <person name="Ai Y."/>
            <person name="Zhai J.W."/>
            <person name="Wu S.S."/>
            <person name="Zhou Z."/>
            <person name="Hsiao Y.Y."/>
            <person name="Wu W.L."/>
            <person name="Chen Y.Y."/>
            <person name="Lin Y.F."/>
            <person name="Hsu J.L."/>
            <person name="Li C.Y."/>
            <person name="Wang Z.W."/>
            <person name="Zhao X."/>
            <person name="Zhong W.Y."/>
            <person name="Ma X.K."/>
            <person name="Ma L."/>
            <person name="Huang J."/>
            <person name="Chen G.Z."/>
            <person name="Huang M.Z."/>
            <person name="Huang L."/>
            <person name="Peng D.H."/>
            <person name="Luo Y.B."/>
            <person name="Zou S.Q."/>
            <person name="Chen S.P."/>
            <person name="Lan S."/>
            <person name="Tsai W.C."/>
            <person name="Van de Peer Y."/>
            <person name="Liu Z.J."/>
        </authorList>
    </citation>
    <scope>NUCLEOTIDE SEQUENCE [LARGE SCALE GENOMIC DNA]</scope>
    <source>
        <strain evidence="11">Lor288</strain>
    </source>
</reference>
<keyword evidence="4" id="KW-0325">Glycoprotein</keyword>
<dbReference type="SUPFAM" id="SSF82153">
    <property type="entry name" value="FAS1 domain"/>
    <property type="match status" value="2"/>
</dbReference>
<evidence type="ECO:0000256" key="3">
    <source>
        <dbReference type="ARBA" id="ARBA00022475"/>
    </source>
</evidence>
<protein>
    <submittedName>
        <fullName evidence="11">Fasciclin-like arabinogalactan protein 10</fullName>
    </submittedName>
</protein>
<keyword evidence="12" id="KW-1185">Reference proteome</keyword>
<evidence type="ECO:0000256" key="2">
    <source>
        <dbReference type="ARBA" id="ARBA00007843"/>
    </source>
</evidence>
<dbReference type="PANTHER" id="PTHR32382:SF5">
    <property type="entry name" value="FASCICLIN-LIKE ARABINOGALACTAN PROTEIN 8"/>
    <property type="match status" value="1"/>
</dbReference>
<gene>
    <name evidence="11" type="primary">FLA10</name>
    <name evidence="11" type="ORF">KSP40_PGU020918</name>
</gene>
<evidence type="ECO:0000313" key="12">
    <source>
        <dbReference type="Proteomes" id="UP001412067"/>
    </source>
</evidence>
<dbReference type="Pfam" id="PF02469">
    <property type="entry name" value="Fasciclin"/>
    <property type="match status" value="1"/>
</dbReference>